<proteinExistence type="predicted"/>
<comment type="caution">
    <text evidence="2">The sequence shown here is derived from an EMBL/GenBank/DDBJ whole genome shotgun (WGS) entry which is preliminary data.</text>
</comment>
<reference evidence="2" key="1">
    <citation type="journal article" date="2014" name="Front. Microbiol.">
        <title>High frequency of phylogenetically diverse reductive dehalogenase-homologous genes in deep subseafloor sedimentary metagenomes.</title>
        <authorList>
            <person name="Kawai M."/>
            <person name="Futagami T."/>
            <person name="Toyoda A."/>
            <person name="Takaki Y."/>
            <person name="Nishi S."/>
            <person name="Hori S."/>
            <person name="Arai W."/>
            <person name="Tsubouchi T."/>
            <person name="Morono Y."/>
            <person name="Uchiyama I."/>
            <person name="Ito T."/>
            <person name="Fujiyama A."/>
            <person name="Inagaki F."/>
            <person name="Takami H."/>
        </authorList>
    </citation>
    <scope>NUCLEOTIDE SEQUENCE</scope>
    <source>
        <strain evidence="2">Expedition CK06-06</strain>
    </source>
</reference>
<organism evidence="2">
    <name type="scientific">marine sediment metagenome</name>
    <dbReference type="NCBI Taxonomy" id="412755"/>
    <lineage>
        <taxon>unclassified sequences</taxon>
        <taxon>metagenomes</taxon>
        <taxon>ecological metagenomes</taxon>
    </lineage>
</organism>
<protein>
    <recommendedName>
        <fullName evidence="1">Peptidase M1 membrane alanine aminopeptidase domain-containing protein</fullName>
    </recommendedName>
</protein>
<dbReference type="AlphaFoldDB" id="X1H613"/>
<name>X1H613_9ZZZZ</name>
<dbReference type="PANTHER" id="PTHR45726:SF3">
    <property type="entry name" value="LEUKOTRIENE A-4 HYDROLASE"/>
    <property type="match status" value="1"/>
</dbReference>
<dbReference type="Pfam" id="PF01433">
    <property type="entry name" value="Peptidase_M1"/>
    <property type="match status" value="1"/>
</dbReference>
<dbReference type="GO" id="GO:0008237">
    <property type="term" value="F:metallopeptidase activity"/>
    <property type="evidence" value="ECO:0007669"/>
    <property type="project" value="InterPro"/>
</dbReference>
<feature type="domain" description="Peptidase M1 membrane alanine aminopeptidase" evidence="1">
    <location>
        <begin position="18"/>
        <end position="168"/>
    </location>
</feature>
<evidence type="ECO:0000313" key="2">
    <source>
        <dbReference type="EMBL" id="GAH65611.1"/>
    </source>
</evidence>
<dbReference type="InterPro" id="IPR014782">
    <property type="entry name" value="Peptidase_M1_dom"/>
</dbReference>
<gene>
    <name evidence="2" type="ORF">S03H2_48588</name>
</gene>
<dbReference type="SUPFAM" id="SSF55486">
    <property type="entry name" value="Metalloproteases ('zincins'), catalytic domain"/>
    <property type="match status" value="1"/>
</dbReference>
<evidence type="ECO:0000259" key="1">
    <source>
        <dbReference type="Pfam" id="PF01433"/>
    </source>
</evidence>
<feature type="non-terminal residue" evidence="2">
    <location>
        <position position="1"/>
    </location>
</feature>
<dbReference type="EMBL" id="BARU01030648">
    <property type="protein sequence ID" value="GAH65611.1"/>
    <property type="molecule type" value="Genomic_DNA"/>
</dbReference>
<dbReference type="PANTHER" id="PTHR45726">
    <property type="entry name" value="LEUKOTRIENE A-4 HYDROLASE"/>
    <property type="match status" value="1"/>
</dbReference>
<dbReference type="InterPro" id="IPR027268">
    <property type="entry name" value="Peptidase_M4/M1_CTD_sf"/>
</dbReference>
<dbReference type="Gene3D" id="1.10.390.10">
    <property type="entry name" value="Neutral Protease Domain 2"/>
    <property type="match status" value="1"/>
</dbReference>
<sequence length="173" mass="20007">LILMKDELYHLDSERPYLLTTVLAHEVAHQWWYALIGNDVIEHPWQDEALTTFSSLLYLEQYQPPVYAGTVDYFRNSAEEVEMIRENTDIGQPVSSFKDQPAEYSPVIYSKGAIFFVELRKKIGDKAFFQALQAYTSQNLYRIASPGSLLDEFEKACQCDLSEFYVEWGVIAK</sequence>
<dbReference type="GO" id="GO:0008270">
    <property type="term" value="F:zinc ion binding"/>
    <property type="evidence" value="ECO:0007669"/>
    <property type="project" value="InterPro"/>
</dbReference>
<dbReference type="InterPro" id="IPR034015">
    <property type="entry name" value="M1_LTA4H"/>
</dbReference>
<accession>X1H613</accession>